<keyword evidence="14" id="KW-0511">Multifunctional enzyme</keyword>
<evidence type="ECO:0000256" key="6">
    <source>
        <dbReference type="ARBA" id="ARBA00012766"/>
    </source>
</evidence>
<name>A0A4Q2RG80_9HYPH</name>
<evidence type="ECO:0000313" key="17">
    <source>
        <dbReference type="EMBL" id="RYB05375.1"/>
    </source>
</evidence>
<dbReference type="EMBL" id="QYBC01000007">
    <property type="protein sequence ID" value="RYB05375.1"/>
    <property type="molecule type" value="Genomic_DNA"/>
</dbReference>
<dbReference type="SUPFAM" id="SSF53927">
    <property type="entry name" value="Cytidine deaminase-like"/>
    <property type="match status" value="1"/>
</dbReference>
<dbReference type="OrthoDB" id="9800865at2"/>
<accession>A0A4Q2RG80</accession>
<dbReference type="InterPro" id="IPR016193">
    <property type="entry name" value="Cytidine_deaminase-like"/>
</dbReference>
<dbReference type="PROSITE" id="PS00903">
    <property type="entry name" value="CYT_DCMP_DEAMINASES_1"/>
    <property type="match status" value="1"/>
</dbReference>
<dbReference type="PANTHER" id="PTHR38011:SF7">
    <property type="entry name" value="2,5-DIAMINO-6-RIBOSYLAMINO-4(3H)-PYRIMIDINONE 5'-PHOSPHATE REDUCTASE"/>
    <property type="match status" value="1"/>
</dbReference>
<proteinExistence type="inferred from homology"/>
<reference evidence="17 18" key="2">
    <citation type="submission" date="2019-02" db="EMBL/GenBank/DDBJ databases">
        <title>'Lichenibacterium ramalinii' gen. nov. sp. nov., 'Lichenibacterium minor' gen. nov. sp. nov.</title>
        <authorList>
            <person name="Pankratov T."/>
        </authorList>
    </citation>
    <scope>NUCLEOTIDE SEQUENCE [LARGE SCALE GENOMIC DNA]</scope>
    <source>
        <strain evidence="17 18">RmlP001</strain>
    </source>
</reference>
<dbReference type="PROSITE" id="PS51747">
    <property type="entry name" value="CYT_DCMP_DEAMINASES_2"/>
    <property type="match status" value="1"/>
</dbReference>
<comment type="pathway">
    <text evidence="2">Cofactor biosynthesis; riboflavin biosynthesis; 5-amino-6-(D-ribitylamino)uracil from GTP: step 2/4.</text>
</comment>
<organism evidence="17 18">
    <name type="scientific">Lichenibacterium ramalinae</name>
    <dbReference type="NCBI Taxonomy" id="2316527"/>
    <lineage>
        <taxon>Bacteria</taxon>
        <taxon>Pseudomonadati</taxon>
        <taxon>Pseudomonadota</taxon>
        <taxon>Alphaproteobacteria</taxon>
        <taxon>Hyphomicrobiales</taxon>
        <taxon>Lichenihabitantaceae</taxon>
        <taxon>Lichenibacterium</taxon>
    </lineage>
</organism>
<comment type="function">
    <text evidence="1">Converts 2,5-diamino-6-(ribosylamino)-4(3h)-pyrimidinone 5'-phosphate into 5-amino-6-(ribosylamino)-2,4(1h,3h)-pyrimidinedione 5'-phosphate.</text>
</comment>
<dbReference type="InterPro" id="IPR004794">
    <property type="entry name" value="Eubact_RibD"/>
</dbReference>
<dbReference type="EC" id="3.5.4.26" evidence="6"/>
<keyword evidence="11" id="KW-0862">Zinc</keyword>
<dbReference type="PANTHER" id="PTHR38011">
    <property type="entry name" value="DIHYDROFOLATE REDUCTASE FAMILY PROTEIN (AFU_ORTHOLOGUE AFUA_8G06820)"/>
    <property type="match status" value="1"/>
</dbReference>
<keyword evidence="12" id="KW-0521">NADP</keyword>
<evidence type="ECO:0000256" key="11">
    <source>
        <dbReference type="ARBA" id="ARBA00022833"/>
    </source>
</evidence>
<keyword evidence="9" id="KW-0686">Riboflavin biosynthesis</keyword>
<feature type="region of interest" description="Disordered" evidence="15">
    <location>
        <begin position="1"/>
        <end position="53"/>
    </location>
</feature>
<keyword evidence="13 17" id="KW-0560">Oxidoreductase</keyword>
<dbReference type="GO" id="GO:0008835">
    <property type="term" value="F:diaminohydroxyphosphoribosylaminopyrimidine deaminase activity"/>
    <property type="evidence" value="ECO:0007669"/>
    <property type="project" value="UniProtKB-EC"/>
</dbReference>
<dbReference type="SUPFAM" id="SSF53597">
    <property type="entry name" value="Dihydrofolate reductase-like"/>
    <property type="match status" value="1"/>
</dbReference>
<reference evidence="17 18" key="1">
    <citation type="submission" date="2018-09" db="EMBL/GenBank/DDBJ databases">
        <authorList>
            <person name="Grouzdev D.S."/>
            <person name="Krutkina M.S."/>
        </authorList>
    </citation>
    <scope>NUCLEOTIDE SEQUENCE [LARGE SCALE GENOMIC DNA]</scope>
    <source>
        <strain evidence="17 18">RmlP001</strain>
    </source>
</reference>
<dbReference type="AlphaFoldDB" id="A0A4Q2RG80"/>
<dbReference type="GO" id="GO:0008703">
    <property type="term" value="F:5-amino-6-(5-phosphoribosylamino)uracil reductase activity"/>
    <property type="evidence" value="ECO:0007669"/>
    <property type="project" value="UniProtKB-EC"/>
</dbReference>
<dbReference type="UniPathway" id="UPA00275">
    <property type="reaction ID" value="UER00401"/>
</dbReference>
<evidence type="ECO:0000256" key="15">
    <source>
        <dbReference type="SAM" id="MobiDB-lite"/>
    </source>
</evidence>
<evidence type="ECO:0000256" key="12">
    <source>
        <dbReference type="ARBA" id="ARBA00022857"/>
    </source>
</evidence>
<dbReference type="InterPro" id="IPR002125">
    <property type="entry name" value="CMP_dCMP_dom"/>
</dbReference>
<dbReference type="InterPro" id="IPR050765">
    <property type="entry name" value="Riboflavin_Biosynth_HTPR"/>
</dbReference>
<comment type="similarity">
    <text evidence="4">In the N-terminal section; belongs to the cytidine and deoxycytidylate deaminase family.</text>
</comment>
<dbReference type="InterPro" id="IPR016192">
    <property type="entry name" value="APOBEC/CMP_deaminase_Zn-bd"/>
</dbReference>
<dbReference type="NCBIfam" id="TIGR00326">
    <property type="entry name" value="eubact_ribD"/>
    <property type="match status" value="1"/>
</dbReference>
<dbReference type="Pfam" id="PF00383">
    <property type="entry name" value="dCMP_cyt_deam_1"/>
    <property type="match status" value="1"/>
</dbReference>
<evidence type="ECO:0000256" key="5">
    <source>
        <dbReference type="ARBA" id="ARBA00007417"/>
    </source>
</evidence>
<evidence type="ECO:0000256" key="1">
    <source>
        <dbReference type="ARBA" id="ARBA00002151"/>
    </source>
</evidence>
<dbReference type="GO" id="GO:0008270">
    <property type="term" value="F:zinc ion binding"/>
    <property type="evidence" value="ECO:0007669"/>
    <property type="project" value="InterPro"/>
</dbReference>
<evidence type="ECO:0000256" key="10">
    <source>
        <dbReference type="ARBA" id="ARBA00022723"/>
    </source>
</evidence>
<comment type="similarity">
    <text evidence="5">In the C-terminal section; belongs to the HTP reductase family.</text>
</comment>
<sequence length="394" mass="40652">MPQFTAGPAHKFRTGRHAPPARLRDGRCGITSGLHRGPGPPAPDHPRRAPGSSAVFFPDPLLPTLPDTPLELEAALQLAVAAAERFRGATAPNPPVGCCLLDADGHVLALAAHRRAGTAHAEAGAIAAARASGRAALIHTVVVTLEPCNHHGRTPPCTEAVLSTPARRVVIGARDPNPGVAGGGAARLADAGLAVAMAADLPGLAGAAGACARLIAPFAKRAATGRPFVTVKQALDSTGSMIPPPGAKTFTSDAALRFAHGLRRRADAILTGSGTVLADDPGFDVRRVPDHPERRRHLAVLDRRRRVPAAYLAAAEARGLLPFVAEEVGAALDRLGEAGALEVLVEAGPAVLASLDAVGLWDEWIVIRKGEGAEADHADIRGRDGRVETLALVR</sequence>
<keyword evidence="18" id="KW-1185">Reference proteome</keyword>
<dbReference type="Pfam" id="PF01872">
    <property type="entry name" value="RibD_C"/>
    <property type="match status" value="1"/>
</dbReference>
<comment type="caution">
    <text evidence="17">The sequence shown here is derived from an EMBL/GenBank/DDBJ whole genome shotgun (WGS) entry which is preliminary data.</text>
</comment>
<protein>
    <recommendedName>
        <fullName evidence="8">Riboflavin biosynthesis protein RibD</fullName>
        <ecNumber evidence="7">1.1.1.193</ecNumber>
        <ecNumber evidence="6">3.5.4.26</ecNumber>
    </recommendedName>
</protein>
<evidence type="ECO:0000256" key="3">
    <source>
        <dbReference type="ARBA" id="ARBA00004910"/>
    </source>
</evidence>
<keyword evidence="10" id="KW-0479">Metal-binding</keyword>
<evidence type="ECO:0000256" key="13">
    <source>
        <dbReference type="ARBA" id="ARBA00023002"/>
    </source>
</evidence>
<dbReference type="Gene3D" id="3.40.430.10">
    <property type="entry name" value="Dihydrofolate Reductase, subunit A"/>
    <property type="match status" value="1"/>
</dbReference>
<dbReference type="Proteomes" id="UP000289411">
    <property type="component" value="Unassembled WGS sequence"/>
</dbReference>
<feature type="domain" description="CMP/dCMP-type deaminase" evidence="16">
    <location>
        <begin position="70"/>
        <end position="196"/>
    </location>
</feature>
<evidence type="ECO:0000256" key="14">
    <source>
        <dbReference type="ARBA" id="ARBA00023268"/>
    </source>
</evidence>
<keyword evidence="17" id="KW-0378">Hydrolase</keyword>
<dbReference type="EC" id="1.1.1.193" evidence="7"/>
<evidence type="ECO:0000256" key="4">
    <source>
        <dbReference type="ARBA" id="ARBA00005259"/>
    </source>
</evidence>
<gene>
    <name evidence="17" type="primary">ribD</name>
    <name evidence="17" type="ORF">D3272_10045</name>
</gene>
<evidence type="ECO:0000259" key="16">
    <source>
        <dbReference type="PROSITE" id="PS51747"/>
    </source>
</evidence>
<evidence type="ECO:0000256" key="7">
    <source>
        <dbReference type="ARBA" id="ARBA00013173"/>
    </source>
</evidence>
<dbReference type="Gene3D" id="3.40.140.10">
    <property type="entry name" value="Cytidine Deaminase, domain 2"/>
    <property type="match status" value="1"/>
</dbReference>
<dbReference type="GO" id="GO:0009231">
    <property type="term" value="P:riboflavin biosynthetic process"/>
    <property type="evidence" value="ECO:0007669"/>
    <property type="project" value="UniProtKB-UniPathway"/>
</dbReference>
<dbReference type="InterPro" id="IPR002734">
    <property type="entry name" value="RibDG_C"/>
</dbReference>
<evidence type="ECO:0000256" key="9">
    <source>
        <dbReference type="ARBA" id="ARBA00022619"/>
    </source>
</evidence>
<comment type="pathway">
    <text evidence="3">Cofactor biosynthesis; riboflavin biosynthesis; 5-amino-6-(D-ribitylamino)uracil from GTP: step 3/4.</text>
</comment>
<evidence type="ECO:0000256" key="8">
    <source>
        <dbReference type="ARBA" id="ARBA00019930"/>
    </source>
</evidence>
<evidence type="ECO:0000313" key="18">
    <source>
        <dbReference type="Proteomes" id="UP000289411"/>
    </source>
</evidence>
<dbReference type="InterPro" id="IPR024072">
    <property type="entry name" value="DHFR-like_dom_sf"/>
</dbReference>
<evidence type="ECO:0000256" key="2">
    <source>
        <dbReference type="ARBA" id="ARBA00004882"/>
    </source>
</evidence>